<dbReference type="GO" id="GO:0008760">
    <property type="term" value="F:UDP-N-acetylglucosamine 1-carboxyvinyltransferase activity"/>
    <property type="evidence" value="ECO:0007669"/>
    <property type="project" value="UniProtKB-UniRule"/>
</dbReference>
<dbReference type="NCBIfam" id="NF006873">
    <property type="entry name" value="PRK09369.1"/>
    <property type="match status" value="1"/>
</dbReference>
<dbReference type="Proteomes" id="UP000034406">
    <property type="component" value="Unassembled WGS sequence"/>
</dbReference>
<dbReference type="GO" id="GO:0008360">
    <property type="term" value="P:regulation of cell shape"/>
    <property type="evidence" value="ECO:0007669"/>
    <property type="project" value="UniProtKB-KW"/>
</dbReference>
<reference evidence="16 17" key="1">
    <citation type="journal article" date="2015" name="Nature">
        <title>rRNA introns, odd ribosomes, and small enigmatic genomes across a large radiation of phyla.</title>
        <authorList>
            <person name="Brown C.T."/>
            <person name="Hug L.A."/>
            <person name="Thomas B.C."/>
            <person name="Sharon I."/>
            <person name="Castelle C.J."/>
            <person name="Singh A."/>
            <person name="Wilkins M.J."/>
            <person name="Williams K.H."/>
            <person name="Banfield J.F."/>
        </authorList>
    </citation>
    <scope>NUCLEOTIDE SEQUENCE [LARGE SCALE GENOMIC DNA]</scope>
</reference>
<evidence type="ECO:0000256" key="1">
    <source>
        <dbReference type="ARBA" id="ARBA00004496"/>
    </source>
</evidence>
<evidence type="ECO:0000256" key="13">
    <source>
        <dbReference type="ARBA" id="ARBA00047527"/>
    </source>
</evidence>
<dbReference type="Gene3D" id="3.65.10.10">
    <property type="entry name" value="Enolpyruvate transferase domain"/>
    <property type="match status" value="2"/>
</dbReference>
<proteinExistence type="inferred from homology"/>
<evidence type="ECO:0000313" key="16">
    <source>
        <dbReference type="EMBL" id="KKQ68788.1"/>
    </source>
</evidence>
<evidence type="ECO:0000256" key="7">
    <source>
        <dbReference type="ARBA" id="ARBA00022984"/>
    </source>
</evidence>
<comment type="caution">
    <text evidence="16">The sequence shown here is derived from an EMBL/GenBank/DDBJ whole genome shotgun (WGS) entry which is preliminary data.</text>
</comment>
<comment type="pathway">
    <text evidence="2">Cell wall biogenesis; peptidoglycan biosynthesis.</text>
</comment>
<dbReference type="NCBIfam" id="TIGR01072">
    <property type="entry name" value="murA"/>
    <property type="match status" value="1"/>
</dbReference>
<comment type="similarity">
    <text evidence="10">Belongs to the EPSP synthase family. MurA subfamily.</text>
</comment>
<keyword evidence="5 16" id="KW-0808">Transferase</keyword>
<keyword evidence="7" id="KW-0573">Peptidoglycan synthesis</keyword>
<dbReference type="GO" id="GO:0005737">
    <property type="term" value="C:cytoplasm"/>
    <property type="evidence" value="ECO:0007669"/>
    <property type="project" value="UniProtKB-SubCell"/>
</dbReference>
<keyword evidence="8" id="KW-0131">Cell cycle</keyword>
<dbReference type="InterPro" id="IPR050068">
    <property type="entry name" value="MurA_subfamily"/>
</dbReference>
<dbReference type="PANTHER" id="PTHR43783">
    <property type="entry name" value="UDP-N-ACETYLGLUCOSAMINE 1-CARBOXYVINYLTRANSFERASE"/>
    <property type="match status" value="1"/>
</dbReference>
<evidence type="ECO:0000256" key="6">
    <source>
        <dbReference type="ARBA" id="ARBA00022960"/>
    </source>
</evidence>
<feature type="non-terminal residue" evidence="16">
    <location>
        <position position="1"/>
    </location>
</feature>
<evidence type="ECO:0000256" key="5">
    <source>
        <dbReference type="ARBA" id="ARBA00022679"/>
    </source>
</evidence>
<evidence type="ECO:0000256" key="14">
    <source>
        <dbReference type="NCBIfam" id="TIGR01072"/>
    </source>
</evidence>
<evidence type="ECO:0000256" key="12">
    <source>
        <dbReference type="ARBA" id="ARBA00039754"/>
    </source>
</evidence>
<evidence type="ECO:0000256" key="3">
    <source>
        <dbReference type="ARBA" id="ARBA00022490"/>
    </source>
</evidence>
<gene>
    <name evidence="16" type="ORF">US90_C0021G0031</name>
</gene>
<dbReference type="GO" id="GO:0019277">
    <property type="term" value="P:UDP-N-acetylgalactosamine biosynthetic process"/>
    <property type="evidence" value="ECO:0007669"/>
    <property type="project" value="InterPro"/>
</dbReference>
<keyword evidence="3" id="KW-0963">Cytoplasm</keyword>
<dbReference type="STRING" id="1618490.US90_C0021G0031"/>
<dbReference type="SUPFAM" id="SSF55205">
    <property type="entry name" value="EPT/RTPC-like"/>
    <property type="match status" value="1"/>
</dbReference>
<evidence type="ECO:0000256" key="8">
    <source>
        <dbReference type="ARBA" id="ARBA00023306"/>
    </source>
</evidence>
<dbReference type="GO" id="GO:0009252">
    <property type="term" value="P:peptidoglycan biosynthetic process"/>
    <property type="evidence" value="ECO:0007669"/>
    <property type="project" value="UniProtKB-UniRule"/>
</dbReference>
<evidence type="ECO:0000256" key="9">
    <source>
        <dbReference type="ARBA" id="ARBA00023316"/>
    </source>
</evidence>
<keyword evidence="4" id="KW-0132">Cell division</keyword>
<accession>A0A0G0JMC4</accession>
<comment type="catalytic activity">
    <reaction evidence="13">
        <text>phosphoenolpyruvate + UDP-N-acetyl-alpha-D-glucosamine = UDP-N-acetyl-3-O-(1-carboxyvinyl)-alpha-D-glucosamine + phosphate</text>
        <dbReference type="Rhea" id="RHEA:18681"/>
        <dbReference type="ChEBI" id="CHEBI:43474"/>
        <dbReference type="ChEBI" id="CHEBI:57705"/>
        <dbReference type="ChEBI" id="CHEBI:58702"/>
        <dbReference type="ChEBI" id="CHEBI:68483"/>
        <dbReference type="EC" id="2.5.1.7"/>
    </reaction>
</comment>
<comment type="subcellular location">
    <subcellularLocation>
        <location evidence="1">Cytoplasm</location>
    </subcellularLocation>
</comment>
<dbReference type="InterPro" id="IPR013792">
    <property type="entry name" value="RNA3'P_cycl/enolpyr_Trfase_a/b"/>
</dbReference>
<dbReference type="EMBL" id="LBUT01000021">
    <property type="protein sequence ID" value="KKQ68788.1"/>
    <property type="molecule type" value="Genomic_DNA"/>
</dbReference>
<organism evidence="16 17">
    <name type="scientific">Candidatus Shapirobacteria bacterium GW2011_GWE2_38_30</name>
    <dbReference type="NCBI Taxonomy" id="1618490"/>
    <lineage>
        <taxon>Bacteria</taxon>
        <taxon>Candidatus Shapironibacteriota</taxon>
    </lineage>
</organism>
<evidence type="ECO:0000256" key="10">
    <source>
        <dbReference type="ARBA" id="ARBA00038367"/>
    </source>
</evidence>
<dbReference type="CDD" id="cd01555">
    <property type="entry name" value="UdpNAET"/>
    <property type="match status" value="1"/>
</dbReference>
<dbReference type="InterPro" id="IPR005750">
    <property type="entry name" value="UDP_GlcNAc_COvinyl_MurA"/>
</dbReference>
<feature type="domain" description="Enolpyruvate transferase" evidence="15">
    <location>
        <begin position="8"/>
        <end position="432"/>
    </location>
</feature>
<dbReference type="AlphaFoldDB" id="A0A0G0JMC4"/>
<dbReference type="InterPro" id="IPR001986">
    <property type="entry name" value="Enolpyruvate_Tfrase_dom"/>
</dbReference>
<dbReference type="PANTHER" id="PTHR43783:SF1">
    <property type="entry name" value="UDP-N-ACETYLGLUCOSAMINE 1-CARBOXYVINYLTRANSFERASE"/>
    <property type="match status" value="1"/>
</dbReference>
<keyword evidence="6" id="KW-0133">Cell shape</keyword>
<dbReference type="EC" id="2.5.1.7" evidence="11 14"/>
<dbReference type="GO" id="GO:0051301">
    <property type="term" value="P:cell division"/>
    <property type="evidence" value="ECO:0007669"/>
    <property type="project" value="UniProtKB-KW"/>
</dbReference>
<dbReference type="InterPro" id="IPR036968">
    <property type="entry name" value="Enolpyruvate_Tfrase_sf"/>
</dbReference>
<protein>
    <recommendedName>
        <fullName evidence="12 14">UDP-N-acetylglucosamine 1-carboxyvinyltransferase</fullName>
        <ecNumber evidence="11 14">2.5.1.7</ecNumber>
    </recommendedName>
</protein>
<name>A0A0G0JMC4_9BACT</name>
<dbReference type="GO" id="GO:0071555">
    <property type="term" value="P:cell wall organization"/>
    <property type="evidence" value="ECO:0007669"/>
    <property type="project" value="UniProtKB-KW"/>
</dbReference>
<evidence type="ECO:0000256" key="11">
    <source>
        <dbReference type="ARBA" id="ARBA00039108"/>
    </source>
</evidence>
<evidence type="ECO:0000256" key="2">
    <source>
        <dbReference type="ARBA" id="ARBA00004752"/>
    </source>
</evidence>
<dbReference type="Pfam" id="PF00275">
    <property type="entry name" value="EPSP_synthase"/>
    <property type="match status" value="1"/>
</dbReference>
<keyword evidence="9" id="KW-0961">Cell wall biogenesis/degradation</keyword>
<sequence length="444" mass="48907">NPMSRYIVNGGQPIKGEVSIRGAKNASYKQIIASLLSNEKTYISNIPHISDVHITESIAQNLGSQIDKVGEHSIEISTPKIKNFIVPKGTGEKSRTSFIFAAPLLTRTGQAIIPFPGGDKLGARPLDRLFDCFRQMNIDVEESNNQIHFRSDSIKGTNYEFVKPTHTVTEVIIMTAVLAQGDSIIKNAAQEPEIDDLILMLNSMGAKIRRSPSNPGTIEITGVSSLHGTQHQVIADRNESITFACAALSTKGSVNILRIDPKIIETFLITIEKMGAKVIRGYDEVSISWVGPLKAIDIETGPEPGFMTDWQAVFSLVLTQSVGCSTIIERIFPSRFQHINTLNQMGAKTKFFNPQVKDPSTYYHFNPESDDPKYFHGVKIYGPSKLKAMNIEVNDLRAGATATLAALTAIGESTINGVEFIERGYEKFMERLKSLGADIKYIKT</sequence>
<evidence type="ECO:0000259" key="15">
    <source>
        <dbReference type="Pfam" id="PF00275"/>
    </source>
</evidence>
<evidence type="ECO:0000313" key="17">
    <source>
        <dbReference type="Proteomes" id="UP000034406"/>
    </source>
</evidence>
<evidence type="ECO:0000256" key="4">
    <source>
        <dbReference type="ARBA" id="ARBA00022618"/>
    </source>
</evidence>